<dbReference type="OrthoDB" id="1368at2759"/>
<dbReference type="AlphaFoldDB" id="A0A511KFG6"/>
<dbReference type="InterPro" id="IPR044669">
    <property type="entry name" value="YneE/VCCN1/2-like"/>
</dbReference>
<reference evidence="9 10" key="1">
    <citation type="submission" date="2019-07" db="EMBL/GenBank/DDBJ databases">
        <title>Rhodotorula toruloides NBRC10032 genome sequencing.</title>
        <authorList>
            <person name="Shida Y."/>
            <person name="Takaku H."/>
            <person name="Ogasawara W."/>
            <person name="Mori K."/>
        </authorList>
    </citation>
    <scope>NUCLEOTIDE SEQUENCE [LARGE SCALE GENOMIC DNA]</scope>
    <source>
        <strain evidence="9 10">NBRC10032</strain>
    </source>
</reference>
<dbReference type="EMBL" id="BJWK01000007">
    <property type="protein sequence ID" value="GEM09120.1"/>
    <property type="molecule type" value="Genomic_DNA"/>
</dbReference>
<sequence>MAEAVSNVLETIAGQLADLPQPFSSLSLLEKEEEEDAKRIRTSRVGWWRDFFRIRGSTLPRIWRSILGFTIWATGIAVADLVFDRKLSMTNNVTPLLSVVVGLLLVFRNGSAYARWDEGRKTFAKMSSIARSLSRSVWVSIGAPPPVKPVGDNATLKPPSSSVEEGVTANVLDEKVKVLRLIVAFVVATKHHVRREYGVDWPADHATSSHEPLLAEIRRVSSKRSATSLLSAEESNIGVPPLASPRSFASARGGEGERRPLLGRNGGGRRATFVSTDNLVVLADYMAKPSLPLPLVIAHQLSVYFASCKRRSLLESIGPAGYNALTTSVSQLVDCFTTVEALAHVGIPTVYGIHLKQCTSLFLLTLPFVLCESMGFTMIPFVTVVAFTLTGIEAVATEVEMPFGVDDSDLNLDLFCAELRNEVEHVISRLPASTDEWEL</sequence>
<dbReference type="GO" id="GO:0016020">
    <property type="term" value="C:membrane"/>
    <property type="evidence" value="ECO:0007669"/>
    <property type="project" value="UniProtKB-SubCell"/>
</dbReference>
<feature type="transmembrane region" description="Helical" evidence="8">
    <location>
        <begin position="95"/>
        <end position="116"/>
    </location>
</feature>
<accession>A0A511KFG6</accession>
<feature type="region of interest" description="Disordered" evidence="7">
    <location>
        <begin position="241"/>
        <end position="264"/>
    </location>
</feature>
<keyword evidence="5" id="KW-0406">Ion transport</keyword>
<evidence type="ECO:0000313" key="9">
    <source>
        <dbReference type="EMBL" id="GEM09120.1"/>
    </source>
</evidence>
<evidence type="ECO:0000256" key="8">
    <source>
        <dbReference type="SAM" id="Phobius"/>
    </source>
</evidence>
<gene>
    <name evidence="9" type="ORF">Rt10032_c07g3137</name>
</gene>
<feature type="transmembrane region" description="Helical" evidence="8">
    <location>
        <begin position="62"/>
        <end position="83"/>
    </location>
</feature>
<protein>
    <submittedName>
        <fullName evidence="9">Bestrophin/UPF0187 family protein</fullName>
    </submittedName>
</protein>
<comment type="subcellular location">
    <subcellularLocation>
        <location evidence="1">Membrane</location>
        <topology evidence="1">Multi-pass membrane protein</topology>
    </subcellularLocation>
</comment>
<keyword evidence="2" id="KW-0813">Transport</keyword>
<evidence type="ECO:0000313" key="10">
    <source>
        <dbReference type="Proteomes" id="UP000321518"/>
    </source>
</evidence>
<proteinExistence type="predicted"/>
<comment type="caution">
    <text evidence="9">The sequence shown here is derived from an EMBL/GenBank/DDBJ whole genome shotgun (WGS) entry which is preliminary data.</text>
</comment>
<keyword evidence="3 8" id="KW-0812">Transmembrane</keyword>
<dbReference type="GO" id="GO:0005254">
    <property type="term" value="F:chloride channel activity"/>
    <property type="evidence" value="ECO:0007669"/>
    <property type="project" value="InterPro"/>
</dbReference>
<organism evidence="9 10">
    <name type="scientific">Rhodotorula toruloides</name>
    <name type="common">Yeast</name>
    <name type="synonym">Rhodosporidium toruloides</name>
    <dbReference type="NCBI Taxonomy" id="5286"/>
    <lineage>
        <taxon>Eukaryota</taxon>
        <taxon>Fungi</taxon>
        <taxon>Dikarya</taxon>
        <taxon>Basidiomycota</taxon>
        <taxon>Pucciniomycotina</taxon>
        <taxon>Microbotryomycetes</taxon>
        <taxon>Sporidiobolales</taxon>
        <taxon>Sporidiobolaceae</taxon>
        <taxon>Rhodotorula</taxon>
    </lineage>
</organism>
<dbReference type="PANTHER" id="PTHR33281:SF21">
    <property type="entry name" value="MEMBRANE PROTEIN"/>
    <property type="match status" value="1"/>
</dbReference>
<name>A0A511KFG6_RHOTO</name>
<evidence type="ECO:0000256" key="7">
    <source>
        <dbReference type="SAM" id="MobiDB-lite"/>
    </source>
</evidence>
<evidence type="ECO:0000256" key="6">
    <source>
        <dbReference type="ARBA" id="ARBA00023136"/>
    </source>
</evidence>
<evidence type="ECO:0000256" key="2">
    <source>
        <dbReference type="ARBA" id="ARBA00022448"/>
    </source>
</evidence>
<evidence type="ECO:0000256" key="3">
    <source>
        <dbReference type="ARBA" id="ARBA00022692"/>
    </source>
</evidence>
<evidence type="ECO:0000256" key="1">
    <source>
        <dbReference type="ARBA" id="ARBA00004141"/>
    </source>
</evidence>
<keyword evidence="4 8" id="KW-1133">Transmembrane helix</keyword>
<evidence type="ECO:0000256" key="5">
    <source>
        <dbReference type="ARBA" id="ARBA00023065"/>
    </source>
</evidence>
<dbReference type="Proteomes" id="UP000321518">
    <property type="component" value="Unassembled WGS sequence"/>
</dbReference>
<dbReference type="PANTHER" id="PTHR33281">
    <property type="entry name" value="UPF0187 PROTEIN YNEE"/>
    <property type="match status" value="1"/>
</dbReference>
<dbReference type="Pfam" id="PF25539">
    <property type="entry name" value="Bestrophin_2"/>
    <property type="match status" value="2"/>
</dbReference>
<evidence type="ECO:0000256" key="4">
    <source>
        <dbReference type="ARBA" id="ARBA00022989"/>
    </source>
</evidence>
<keyword evidence="6 8" id="KW-0472">Membrane</keyword>